<comment type="subcellular location">
    <subcellularLocation>
        <location evidence="2">Cytoplasm</location>
    </subcellularLocation>
    <subcellularLocation>
        <location evidence="1">Nucleus</location>
    </subcellularLocation>
</comment>
<evidence type="ECO:0000256" key="6">
    <source>
        <dbReference type="ARBA" id="ARBA00022927"/>
    </source>
</evidence>
<evidence type="ECO:0000256" key="8">
    <source>
        <dbReference type="SAM" id="MobiDB-lite"/>
    </source>
</evidence>
<dbReference type="GO" id="GO:0005643">
    <property type="term" value="C:nuclear pore"/>
    <property type="evidence" value="ECO:0007669"/>
    <property type="project" value="TreeGrafter"/>
</dbReference>
<keyword evidence="7" id="KW-0539">Nucleus</keyword>
<dbReference type="AlphaFoldDB" id="A0A3L6L180"/>
<dbReference type="SUPFAM" id="SSF48371">
    <property type="entry name" value="ARM repeat"/>
    <property type="match status" value="1"/>
</dbReference>
<dbReference type="Proteomes" id="UP000266743">
    <property type="component" value="Chromosome 9"/>
</dbReference>
<protein>
    <submittedName>
        <fullName evidence="9">Uncharacterized protein</fullName>
    </submittedName>
</protein>
<comment type="similarity">
    <text evidence="3">Belongs to the exportin family.</text>
</comment>
<dbReference type="InterPro" id="IPR044189">
    <property type="entry name" value="XPO4/7-like"/>
</dbReference>
<evidence type="ECO:0000256" key="2">
    <source>
        <dbReference type="ARBA" id="ARBA00004496"/>
    </source>
</evidence>
<keyword evidence="6" id="KW-0653">Protein transport</keyword>
<evidence type="ECO:0000256" key="3">
    <source>
        <dbReference type="ARBA" id="ARBA00009466"/>
    </source>
</evidence>
<dbReference type="GO" id="GO:0006611">
    <property type="term" value="P:protein export from nucleus"/>
    <property type="evidence" value="ECO:0007669"/>
    <property type="project" value="TreeGrafter"/>
</dbReference>
<evidence type="ECO:0000256" key="7">
    <source>
        <dbReference type="ARBA" id="ARBA00023242"/>
    </source>
</evidence>
<keyword evidence="5" id="KW-0963">Cytoplasm</keyword>
<dbReference type="GO" id="GO:0005049">
    <property type="term" value="F:nuclear export signal receptor activity"/>
    <property type="evidence" value="ECO:0007669"/>
    <property type="project" value="InterPro"/>
</dbReference>
<dbReference type="GO" id="GO:0005737">
    <property type="term" value="C:cytoplasm"/>
    <property type="evidence" value="ECO:0007669"/>
    <property type="project" value="UniProtKB-SubCell"/>
</dbReference>
<dbReference type="InterPro" id="IPR011989">
    <property type="entry name" value="ARM-like"/>
</dbReference>
<organism evidence="9 10">
    <name type="scientific">Trypanosoma brucei equiperdum</name>
    <dbReference type="NCBI Taxonomy" id="630700"/>
    <lineage>
        <taxon>Eukaryota</taxon>
        <taxon>Discoba</taxon>
        <taxon>Euglenozoa</taxon>
        <taxon>Kinetoplastea</taxon>
        <taxon>Metakinetoplastina</taxon>
        <taxon>Trypanosomatida</taxon>
        <taxon>Trypanosomatidae</taxon>
        <taxon>Trypanosoma</taxon>
    </lineage>
</organism>
<dbReference type="PANTHER" id="PTHR12596">
    <property type="entry name" value="EXPORTIN 4,7-RELATED"/>
    <property type="match status" value="1"/>
</dbReference>
<reference evidence="9 10" key="1">
    <citation type="submission" date="2018-09" db="EMBL/GenBank/DDBJ databases">
        <title>whole genome sequence of T. equiperdum IVM-t1 strain.</title>
        <authorList>
            <person name="Suganuma K."/>
        </authorList>
    </citation>
    <scope>NUCLEOTIDE SEQUENCE [LARGE SCALE GENOMIC DNA]</scope>
    <source>
        <strain evidence="9 10">IVM-t1</strain>
    </source>
</reference>
<evidence type="ECO:0000256" key="1">
    <source>
        <dbReference type="ARBA" id="ARBA00004123"/>
    </source>
</evidence>
<dbReference type="InterPro" id="IPR016024">
    <property type="entry name" value="ARM-type_fold"/>
</dbReference>
<evidence type="ECO:0000313" key="10">
    <source>
        <dbReference type="Proteomes" id="UP000266743"/>
    </source>
</evidence>
<keyword evidence="4" id="KW-0813">Transport</keyword>
<dbReference type="PANTHER" id="PTHR12596:SF2">
    <property type="entry name" value="EXPORTIN-7 ISOFORM X1"/>
    <property type="match status" value="1"/>
</dbReference>
<accession>A0A3L6L180</accession>
<sequence>MQTSSVSEVDCLAEQMYSSPDPSIRQRAQASLEQLTKAEADQSIICAILQQSNNQYALLFMSQCLVLWFKAVRKWISEEEKQNVIVVHCGGCVKRALENGAPKHVVSALLSAYAKLTKLAFEADPLLEGAVNYPIELLRHEADGTNMQLLGLMMLNALVVEFSKYDSSRSKTYLGFVAHRHCSGNFNEKCLLNILVEALKLLEKLTVNTPHITEIVKLVENCFSFDFRAIMVDDTEDLPFVHFPCAWKPTILSDQTLQTLWGQHAALPHPHCASLLSAISNICGTYRSFFETVEERLQYIEFTLTKLIQVTMLQDGRLKIPRYIETLAEAFRRVVLSLGYRELRQVAVFEQWVTAFQSISVDVLSITFGQEGSFSTATAVMAFWVALTTSKRRSYSEQCPQDIEVAVLPVLRAFLVARIHGADASGGDSFSLEDADGGLAEAVLAQSDAYANVCLLDPATYLGDFANYLNQQVGMSIFTSPLSTGWLFYIAGGVAWLVLFSMESSGIEPCSHVFAYARGCADHRRNHSGNPALFSSFVERGMLHFLTNMQSVITGARHGNLSAVVTNVFQDRGQLFQFVLDNVGHNLLRGPDSLDAVDIIRSSADVIVEACREAPPQLLRELSLELPPTSDLPLAQSEQTYKLRTNITKALWFVRSRGSYTRERMESYLSNVDFSMQRTVNNEVNSPSFIAGWVRDLRGACQALKEDQLSSLDFIDWFLSRYSVFVTIVDTAGDSPIVVTALMRFLCELVTPGKYGRLHISSSSNSAVGLMLFKHLCDLVEKVEKRTFSIDHLMALSSLSGSYNKVLKPWMLAMDIMKRCMEGSFVPFGAMLYYNDDTFERTTVDLLRKLALVGTNVFKEHGKFTVVAVDLLRLLVEENLYFCLRGLTGDELVGLINAVITVCEDVDTQSGVLVHGLGFLTFISGLVQEVRAIALSPSLRPTDTHGPDQSPAPFTQPFGSSRLSSPMPPVQQSIVSRPPRLATEVREHLARLLAPHDSVWQRLLSTAMDIIVFQDRAVNSSCAVVHHIFEAHPPFWFNYVEQLIMSFPEGKHATLREAFSVLTNAAETREKFFSEVFTLRQVLRRLGT</sequence>
<proteinExistence type="inferred from homology"/>
<evidence type="ECO:0000256" key="5">
    <source>
        <dbReference type="ARBA" id="ARBA00022490"/>
    </source>
</evidence>
<feature type="region of interest" description="Disordered" evidence="8">
    <location>
        <begin position="938"/>
        <end position="965"/>
    </location>
</feature>
<name>A0A3L6L180_9TRYP</name>
<gene>
    <name evidence="9" type="ORF">DPX39_090005400</name>
</gene>
<evidence type="ECO:0000256" key="4">
    <source>
        <dbReference type="ARBA" id="ARBA00022448"/>
    </source>
</evidence>
<dbReference type="EMBL" id="QSBY01000009">
    <property type="protein sequence ID" value="RHW69965.1"/>
    <property type="molecule type" value="Genomic_DNA"/>
</dbReference>
<evidence type="ECO:0000313" key="9">
    <source>
        <dbReference type="EMBL" id="RHW69965.1"/>
    </source>
</evidence>
<dbReference type="Gene3D" id="1.25.10.10">
    <property type="entry name" value="Leucine-rich Repeat Variant"/>
    <property type="match status" value="1"/>
</dbReference>
<comment type="caution">
    <text evidence="9">The sequence shown here is derived from an EMBL/GenBank/DDBJ whole genome shotgun (WGS) entry which is preliminary data.</text>
</comment>